<dbReference type="Proteomes" id="UP001145742">
    <property type="component" value="Unassembled WGS sequence"/>
</dbReference>
<accession>A0ABQ9DQE4</accession>
<gene>
    <name evidence="2" type="ORF">WISP_14147</name>
</gene>
<name>A0ABQ9DQE4_9PASS</name>
<proteinExistence type="predicted"/>
<reference evidence="2" key="1">
    <citation type="submission" date="2019-10" db="EMBL/GenBank/DDBJ databases">
        <authorList>
            <person name="Soares A.E.R."/>
            <person name="Aleixo A."/>
            <person name="Schneider P."/>
            <person name="Miyaki C.Y."/>
            <person name="Schneider M.P."/>
            <person name="Mello C."/>
            <person name="Vasconcelos A.T.R."/>
        </authorList>
    </citation>
    <scope>NUCLEOTIDE SEQUENCE</scope>
    <source>
        <tissue evidence="2">Muscle</tissue>
    </source>
</reference>
<comment type="caution">
    <text evidence="2">The sequence shown here is derived from an EMBL/GenBank/DDBJ whole genome shotgun (WGS) entry which is preliminary data.</text>
</comment>
<protein>
    <submittedName>
        <fullName evidence="2">Uncharacterized protein</fullName>
    </submittedName>
</protein>
<evidence type="ECO:0000313" key="3">
    <source>
        <dbReference type="Proteomes" id="UP001145742"/>
    </source>
</evidence>
<evidence type="ECO:0000256" key="1">
    <source>
        <dbReference type="SAM" id="MobiDB-lite"/>
    </source>
</evidence>
<sequence>MSRLEAALAVVTMRLWSSMLSKEEAGQQASMDFRSSNFSLSKNLLGSIPWEQLLQGSRLLLDIQGLLPPGSKLIYSDEQEFREREVSVDMKKTNVSLVFKNVKKEDLGNSASQPHFSSRKGDRAPYSGGHQ</sequence>
<feature type="region of interest" description="Disordered" evidence="1">
    <location>
        <begin position="106"/>
        <end position="131"/>
    </location>
</feature>
<evidence type="ECO:0000313" key="2">
    <source>
        <dbReference type="EMBL" id="KAJ7426628.1"/>
    </source>
</evidence>
<organism evidence="2 3">
    <name type="scientific">Willisornis vidua</name>
    <name type="common">Xingu scale-backed antbird</name>
    <dbReference type="NCBI Taxonomy" id="1566151"/>
    <lineage>
        <taxon>Eukaryota</taxon>
        <taxon>Metazoa</taxon>
        <taxon>Chordata</taxon>
        <taxon>Craniata</taxon>
        <taxon>Vertebrata</taxon>
        <taxon>Euteleostomi</taxon>
        <taxon>Archelosauria</taxon>
        <taxon>Archosauria</taxon>
        <taxon>Dinosauria</taxon>
        <taxon>Saurischia</taxon>
        <taxon>Theropoda</taxon>
        <taxon>Coelurosauria</taxon>
        <taxon>Aves</taxon>
        <taxon>Neognathae</taxon>
        <taxon>Neoaves</taxon>
        <taxon>Telluraves</taxon>
        <taxon>Australaves</taxon>
        <taxon>Passeriformes</taxon>
        <taxon>Thamnophilidae</taxon>
        <taxon>Willisornis</taxon>
    </lineage>
</organism>
<keyword evidence="3" id="KW-1185">Reference proteome</keyword>
<dbReference type="EMBL" id="WHWB01032179">
    <property type="protein sequence ID" value="KAJ7426628.1"/>
    <property type="molecule type" value="Genomic_DNA"/>
</dbReference>